<dbReference type="Gene3D" id="1.10.1200.30">
    <property type="match status" value="1"/>
</dbReference>
<dbReference type="InterPro" id="IPR015661">
    <property type="entry name" value="Bub1/Mad3"/>
</dbReference>
<dbReference type="STRING" id="299123.ENSLSDP00000005652"/>
<dbReference type="GO" id="GO:0051754">
    <property type="term" value="P:meiotic sister chromatid cohesion, centromeric"/>
    <property type="evidence" value="ECO:0007669"/>
    <property type="project" value="TreeGrafter"/>
</dbReference>
<evidence type="ECO:0000256" key="5">
    <source>
        <dbReference type="SAM" id="MobiDB-lite"/>
    </source>
</evidence>
<name>A0A218UV31_9PASE</name>
<dbReference type="SUPFAM" id="SSF56112">
    <property type="entry name" value="Protein kinase-like (PK-like)"/>
    <property type="match status" value="1"/>
</dbReference>
<keyword evidence="2" id="KW-0158">Chromosome</keyword>
<evidence type="ECO:0000313" key="9">
    <source>
        <dbReference type="Proteomes" id="UP000197619"/>
    </source>
</evidence>
<dbReference type="EMBL" id="MUZQ01000123">
    <property type="protein sequence ID" value="OWK57498.1"/>
    <property type="molecule type" value="Genomic_DNA"/>
</dbReference>
<dbReference type="GO" id="GO:0016032">
    <property type="term" value="P:viral process"/>
    <property type="evidence" value="ECO:0007669"/>
    <property type="project" value="InterPro"/>
</dbReference>
<feature type="region of interest" description="Disordered" evidence="5">
    <location>
        <begin position="1201"/>
        <end position="1224"/>
    </location>
</feature>
<reference evidence="8 9" key="1">
    <citation type="submission" date="2017-05" db="EMBL/GenBank/DDBJ databases">
        <title>Genome of assembly of the Bengalese finch, Lonchura striata domestica.</title>
        <authorList>
            <person name="Colquitt B.M."/>
            <person name="Brainard M.S."/>
        </authorList>
    </citation>
    <scope>NUCLEOTIDE SEQUENCE [LARGE SCALE GENOMIC DNA]</scope>
    <source>
        <strain evidence="8">White83orange57</strain>
    </source>
</reference>
<keyword evidence="4" id="KW-0137">Centromere</keyword>
<dbReference type="Proteomes" id="UP000197619">
    <property type="component" value="Unassembled WGS sequence"/>
</dbReference>
<evidence type="ECO:0000259" key="7">
    <source>
        <dbReference type="PROSITE" id="PS51489"/>
    </source>
</evidence>
<feature type="region of interest" description="Disordered" evidence="5">
    <location>
        <begin position="316"/>
        <end position="369"/>
    </location>
</feature>
<accession>A0A218UV31</accession>
<comment type="subcellular location">
    <subcellularLocation>
        <location evidence="1">Chromosome</location>
        <location evidence="1">Centromere</location>
        <location evidence="1">Kinetochore</location>
    </subcellularLocation>
</comment>
<evidence type="ECO:0000256" key="1">
    <source>
        <dbReference type="ARBA" id="ARBA00004629"/>
    </source>
</evidence>
<keyword evidence="3" id="KW-0995">Kinetochore</keyword>
<dbReference type="InterPro" id="IPR011009">
    <property type="entry name" value="Kinase-like_dom_sf"/>
</dbReference>
<dbReference type="Gene3D" id="1.25.40.430">
    <property type="match status" value="1"/>
</dbReference>
<dbReference type="GO" id="GO:0007094">
    <property type="term" value="P:mitotic spindle assembly checkpoint signaling"/>
    <property type="evidence" value="ECO:0007669"/>
    <property type="project" value="InterPro"/>
</dbReference>
<comment type="caution">
    <text evidence="8">The sequence shown here is derived from an EMBL/GenBank/DDBJ whole genome shotgun (WGS) entry which is preliminary data.</text>
</comment>
<feature type="domain" description="Protein kinase" evidence="6">
    <location>
        <begin position="1398"/>
        <end position="1711"/>
    </location>
</feature>
<dbReference type="SMART" id="SM00777">
    <property type="entry name" value="Mad3_BUB1_I"/>
    <property type="match status" value="1"/>
</dbReference>
<evidence type="ECO:0000256" key="2">
    <source>
        <dbReference type="ARBA" id="ARBA00022454"/>
    </source>
</evidence>
<feature type="region of interest" description="Disordered" evidence="5">
    <location>
        <begin position="151"/>
        <end position="206"/>
    </location>
</feature>
<dbReference type="SUPFAM" id="SSF47943">
    <property type="entry name" value="Retrovirus capsid protein, N-terminal core domain"/>
    <property type="match status" value="1"/>
</dbReference>
<dbReference type="InterPro" id="IPR008916">
    <property type="entry name" value="Retrov_capsid_C"/>
</dbReference>
<dbReference type="InterPro" id="IPR000719">
    <property type="entry name" value="Prot_kinase_dom"/>
</dbReference>
<evidence type="ECO:0000256" key="3">
    <source>
        <dbReference type="ARBA" id="ARBA00022838"/>
    </source>
</evidence>
<dbReference type="InterPro" id="IPR045345">
    <property type="entry name" value="Gag_p24_C"/>
</dbReference>
<feature type="compositionally biased region" description="Basic and acidic residues" evidence="5">
    <location>
        <begin position="246"/>
        <end position="260"/>
    </location>
</feature>
<evidence type="ECO:0000313" key="8">
    <source>
        <dbReference type="EMBL" id="OWK57498.1"/>
    </source>
</evidence>
<feature type="domain" description="BUB1 N-terminal" evidence="7">
    <location>
        <begin position="970"/>
        <end position="1124"/>
    </location>
</feature>
<feature type="region of interest" description="Disordered" evidence="5">
    <location>
        <begin position="242"/>
        <end position="280"/>
    </location>
</feature>
<dbReference type="Pfam" id="PF00607">
    <property type="entry name" value="Gag_p24"/>
    <property type="match status" value="1"/>
</dbReference>
<dbReference type="Pfam" id="PF08311">
    <property type="entry name" value="Mad3_BUB1_I"/>
    <property type="match status" value="1"/>
</dbReference>
<evidence type="ECO:0000256" key="4">
    <source>
        <dbReference type="ARBA" id="ARBA00023328"/>
    </source>
</evidence>
<dbReference type="GO" id="GO:0005524">
    <property type="term" value="F:ATP binding"/>
    <property type="evidence" value="ECO:0007669"/>
    <property type="project" value="InterPro"/>
</dbReference>
<keyword evidence="8" id="KW-0418">Kinase</keyword>
<feature type="region of interest" description="Disordered" evidence="5">
    <location>
        <begin position="1273"/>
        <end position="1295"/>
    </location>
</feature>
<dbReference type="Gene3D" id="1.10.375.10">
    <property type="entry name" value="Human Immunodeficiency Virus Type 1 Capsid Protein"/>
    <property type="match status" value="1"/>
</dbReference>
<gene>
    <name evidence="8" type="primary">BUB1B</name>
    <name evidence="8" type="ORF">RLOC_00010176</name>
</gene>
<dbReference type="GO" id="GO:0000776">
    <property type="term" value="C:kinetochore"/>
    <property type="evidence" value="ECO:0007669"/>
    <property type="project" value="UniProtKB-KW"/>
</dbReference>
<dbReference type="GO" id="GO:0005634">
    <property type="term" value="C:nucleus"/>
    <property type="evidence" value="ECO:0007669"/>
    <property type="project" value="TreeGrafter"/>
</dbReference>
<organism evidence="8 9">
    <name type="scientific">Lonchura striata</name>
    <name type="common">white-rumped munia</name>
    <dbReference type="NCBI Taxonomy" id="40157"/>
    <lineage>
        <taxon>Eukaryota</taxon>
        <taxon>Metazoa</taxon>
        <taxon>Chordata</taxon>
        <taxon>Craniata</taxon>
        <taxon>Vertebrata</taxon>
        <taxon>Euteleostomi</taxon>
        <taxon>Archelosauria</taxon>
        <taxon>Archosauria</taxon>
        <taxon>Dinosauria</taxon>
        <taxon>Saurischia</taxon>
        <taxon>Theropoda</taxon>
        <taxon>Coelurosauria</taxon>
        <taxon>Aves</taxon>
        <taxon>Neognathae</taxon>
        <taxon>Neoaves</taxon>
        <taxon>Telluraves</taxon>
        <taxon>Australaves</taxon>
        <taxon>Passeriformes</taxon>
        <taxon>Passeroidea</taxon>
        <taxon>Estrildidae</taxon>
        <taxon>Estrildinae</taxon>
        <taxon>Lonchura</taxon>
    </lineage>
</organism>
<keyword evidence="9" id="KW-1185">Reference proteome</keyword>
<evidence type="ECO:0000259" key="6">
    <source>
        <dbReference type="PROSITE" id="PS50011"/>
    </source>
</evidence>
<protein>
    <submittedName>
        <fullName evidence="8">Mitotic checkpoint serine/threonine-protein kinase BUB1 beta</fullName>
    </submittedName>
</protein>
<dbReference type="Gene3D" id="1.10.510.10">
    <property type="entry name" value="Transferase(Phosphotransferase) domain 1"/>
    <property type="match status" value="1"/>
</dbReference>
<dbReference type="FunFam" id="1.25.40.430:FF:000003">
    <property type="entry name" value="Checkpoint serine/threonine-protein kinase BUB1"/>
    <property type="match status" value="1"/>
</dbReference>
<feature type="region of interest" description="Disordered" evidence="5">
    <location>
        <begin position="869"/>
        <end position="891"/>
    </location>
</feature>
<dbReference type="InterPro" id="IPR008919">
    <property type="entry name" value="Retrov_capsid_N"/>
</dbReference>
<dbReference type="PANTHER" id="PTHR14030">
    <property type="entry name" value="MITOTIC CHECKPOINT SERINE/THREONINE-PROTEIN KINASE BUB1"/>
    <property type="match status" value="1"/>
</dbReference>
<proteinExistence type="predicted"/>
<feature type="compositionally biased region" description="Basic and acidic residues" evidence="5">
    <location>
        <begin position="1201"/>
        <end position="1216"/>
    </location>
</feature>
<keyword evidence="8" id="KW-0808">Transferase</keyword>
<dbReference type="InterPro" id="IPR013212">
    <property type="entry name" value="Mad3/Bub1_I"/>
</dbReference>
<dbReference type="PROSITE" id="PS50011">
    <property type="entry name" value="PROTEIN_KINASE_DOM"/>
    <property type="match status" value="1"/>
</dbReference>
<dbReference type="PROSITE" id="PS51489">
    <property type="entry name" value="BUB1_N"/>
    <property type="match status" value="1"/>
</dbReference>
<dbReference type="Pfam" id="PF19317">
    <property type="entry name" value="Gag_p24_C"/>
    <property type="match status" value="1"/>
</dbReference>
<dbReference type="SUPFAM" id="SSF47353">
    <property type="entry name" value="Retrovirus capsid dimerization domain-like"/>
    <property type="match status" value="1"/>
</dbReference>
<dbReference type="PANTHER" id="PTHR14030:SF25">
    <property type="entry name" value="MITOTIC CHECKPOINT SERINE_THREONINE-PROTEIN KINASE BUB1 BETA"/>
    <property type="match status" value="1"/>
</dbReference>
<dbReference type="GO" id="GO:0004672">
    <property type="term" value="F:protein kinase activity"/>
    <property type="evidence" value="ECO:0007669"/>
    <property type="project" value="InterPro"/>
</dbReference>
<sequence length="1716" mass="191486">MQRDVESEKNRCVVNVAFPSAASSQLCELWFGSAPPTAQFHPLCGRVSSAPNDVSLELELGGLHLELRHQSVKEYTLKCGELQRSGLAIKKWCRNHGVDATIETAFISKNWERAGELIFDSASRGDETAKNIMTTWRLVLDTLKLVKPEQNAKTAAEAPQAPCAKTPSDTEVQKGAVGRVGATSSSQMERTGEKLEVQQPSSMPPIPATLPVPCAPAPLVTTNPFSSPLPKDDCSDDKLLLTAPPVRDRPNHNLGKDKGAGSRVAPMVTTNPFSSPLPEDDCSDDKLLLTAPPVRDRPNHNLGMETGAGSQVALGAESSTRELPTPGVAGHHVPPCPQPKPKRPKEAPPLTDLWDPNRGSPSCRPPAGREEDVFAMQPVSATISGYDRVRSWQHYKLEAFASGDLEIAERLSVPMPRLFLSGQEPVSGTTGATISAYNPVSFWQQMKFIALVSGDYEVAERISLPQSPRFSGDQEPQNAPYIHVAFKILSQLRQLATQHGLGSPVVARMLRLLTECEMTPFDIKQIAQLLCTPMEYLVFESTWKQHAEKQGLHNLALPQQDPCSAVGVPQLLGLPPVSNPRLQARLNPLILAQATDIGMQALMKVGSMGLATPTQAFAKIKQGPKEPYMQFIKRLQDAVEKQIVNNDAKNLLILSLARDNANEDCKKAIDLLQRKDPSLNEMIDACAEVGTLKSYIVQLVPCSSLVFPKQTQGFGLMGEPKVHWIQIISDQRPNVVCALTMPQANPSHIKFFSDLQLPKPKMLVFDGYLPNVCTLLDTLLWITTSNASLTAPQLMAVEHLQAFTVSSVFLQDEVNGIERLSEDAIVTGSYKNKTLCANPEDTCDFNRAAHLASTPFHRVVAQRVPAPAFSQSELKEDSPESKSAPLNQETPECEGAYTEALSVKKLRIKGEAFRIGGEVIMSQEDSHEWELSKENVQPLRQGRVMSRLQEALSQQDSSSHTTVQLKKKEFEAEIRFYCGDDPLDVWERYIKWTEQAFPGGGKDGNLAAVLERAVQALHGQQRYYKDPRYLNLWLKFSDCCNEPLDLYGYLHSQEIGTTLAPLYITWAEALEARGSFRKADLIFQEGLQRKAEPLDKLQAHHKTPCKIEPSINCVLSTRKPEEREDPLQRVQHQQQDAQAKKEMVMYCKEKVYAGVDEFSFEEIRAEMYRKKARKKDEDEIQAIERKKEEIQRKIEELEKKLKKKEDDKQPQPHEQDEVNGIERLSEDAIVTGSYKNKTLCANPEDTCDFNRAAHLASTPFHRVVAQRVPAPAFSQSELKEDSPESKSAPLNQETPECEGAYTEALSVKKLSPIMEASLEDTHSSGASVSGGSLSSVTQTSDIKYLQISEKLELAQSLPAEVVTDSGGGNFTDDDVAQFLWSPEQRKKLLGSVLSSLAASPDFHLEAGALPHMVVEKDVELGNETYCIKMEYWNNEEYKMFFAIPTGCSFQWDVKGFAIKVYSQPVPWDFYITLELQKRLNSDFDQSFSENCNCYLYQDGCAIVHKDTNCFTLMDILRDRKFITKEILFLVVHDLLHVVEKLHKAEIVHGDLRPDVFFLGDRICDAFSNEEVPNALKVVDFTHSLDLRVLPRVSLPYNFPTAQTPHGQQLLAESSFPYQVDLVGIADIVHLMLFGDHIQVYQENSIWKISQNLSKTPDSDFWSKLFERILNADGKSTVPLLRELREEISEMFDSSFKERLLLTLAAVGETFLLVDFQ</sequence>